<name>A0A835VH16_VANPL</name>
<feature type="compositionally biased region" description="Low complexity" evidence="5">
    <location>
        <begin position="509"/>
        <end position="518"/>
    </location>
</feature>
<comment type="caution">
    <text evidence="8">The sequence shown here is derived from an EMBL/GenBank/DDBJ whole genome shotgun (WGS) entry which is preliminary data.</text>
</comment>
<keyword evidence="9" id="KW-1185">Reference proteome</keyword>
<dbReference type="PROSITE" id="PS50829">
    <property type="entry name" value="GYF"/>
    <property type="match status" value="1"/>
</dbReference>
<evidence type="ECO:0000256" key="4">
    <source>
        <dbReference type="PROSITE-ProRule" id="PRU00723"/>
    </source>
</evidence>
<evidence type="ECO:0000313" key="8">
    <source>
        <dbReference type="EMBL" id="KAG0496735.1"/>
    </source>
</evidence>
<feature type="region of interest" description="Disordered" evidence="5">
    <location>
        <begin position="1"/>
        <end position="64"/>
    </location>
</feature>
<dbReference type="SMART" id="SM00444">
    <property type="entry name" value="GYF"/>
    <property type="match status" value="1"/>
</dbReference>
<keyword evidence="3 4" id="KW-0862">Zinc</keyword>
<dbReference type="InterPro" id="IPR035445">
    <property type="entry name" value="GYF-like_dom_sf"/>
</dbReference>
<feature type="region of interest" description="Disordered" evidence="5">
    <location>
        <begin position="459"/>
        <end position="519"/>
    </location>
</feature>
<feature type="compositionally biased region" description="Polar residues" evidence="5">
    <location>
        <begin position="82"/>
        <end position="106"/>
    </location>
</feature>
<feature type="domain" description="C3H1-type" evidence="6">
    <location>
        <begin position="715"/>
        <end position="740"/>
    </location>
</feature>
<keyword evidence="2 4" id="KW-0863">Zinc-finger</keyword>
<accession>A0A835VH16</accession>
<dbReference type="PANTHER" id="PTHR46695">
    <property type="entry name" value="ZINC FINGER CCCH DOMAIN-CONTAINING PROTEIN 44-RELATED"/>
    <property type="match status" value="1"/>
</dbReference>
<reference evidence="8 9" key="1">
    <citation type="journal article" date="2020" name="Nat. Food">
        <title>A phased Vanilla planifolia genome enables genetic improvement of flavour and production.</title>
        <authorList>
            <person name="Hasing T."/>
            <person name="Tang H."/>
            <person name="Brym M."/>
            <person name="Khazi F."/>
            <person name="Huang T."/>
            <person name="Chambers A.H."/>
        </authorList>
    </citation>
    <scope>NUCLEOTIDE SEQUENCE [LARGE SCALE GENOMIC DNA]</scope>
    <source>
        <tissue evidence="8">Leaf</tissue>
    </source>
</reference>
<protein>
    <submittedName>
        <fullName evidence="8">Uncharacterized protein</fullName>
    </submittedName>
</protein>
<dbReference type="EMBL" id="JADCNL010000001">
    <property type="protein sequence ID" value="KAG0496735.1"/>
    <property type="molecule type" value="Genomic_DNA"/>
</dbReference>
<dbReference type="Pfam" id="PF02213">
    <property type="entry name" value="GYF"/>
    <property type="match status" value="1"/>
</dbReference>
<dbReference type="InterPro" id="IPR003169">
    <property type="entry name" value="GYF"/>
</dbReference>
<keyword evidence="1 4" id="KW-0479">Metal-binding</keyword>
<dbReference type="OrthoDB" id="194358at2759"/>
<evidence type="ECO:0000259" key="7">
    <source>
        <dbReference type="PROSITE" id="PS50829"/>
    </source>
</evidence>
<feature type="compositionally biased region" description="Acidic residues" evidence="5">
    <location>
        <begin position="1"/>
        <end position="12"/>
    </location>
</feature>
<dbReference type="SUPFAM" id="SSF90229">
    <property type="entry name" value="CCCH zinc finger"/>
    <property type="match status" value="1"/>
</dbReference>
<dbReference type="CDD" id="cd00072">
    <property type="entry name" value="GYF"/>
    <property type="match status" value="1"/>
</dbReference>
<dbReference type="SUPFAM" id="SSF55277">
    <property type="entry name" value="GYF domain"/>
    <property type="match status" value="1"/>
</dbReference>
<dbReference type="InterPro" id="IPR000571">
    <property type="entry name" value="Znf_CCCH"/>
</dbReference>
<dbReference type="PANTHER" id="PTHR46695:SF5">
    <property type="entry name" value="RNA POLYMERASE-ASSOCIATED PROTEIN RTF1 HOMOLOG"/>
    <property type="match status" value="1"/>
</dbReference>
<evidence type="ECO:0000313" key="9">
    <source>
        <dbReference type="Proteomes" id="UP000636800"/>
    </source>
</evidence>
<organism evidence="8 9">
    <name type="scientific">Vanilla planifolia</name>
    <name type="common">Vanilla</name>
    <dbReference type="NCBI Taxonomy" id="51239"/>
    <lineage>
        <taxon>Eukaryota</taxon>
        <taxon>Viridiplantae</taxon>
        <taxon>Streptophyta</taxon>
        <taxon>Embryophyta</taxon>
        <taxon>Tracheophyta</taxon>
        <taxon>Spermatophyta</taxon>
        <taxon>Magnoliopsida</taxon>
        <taxon>Liliopsida</taxon>
        <taxon>Asparagales</taxon>
        <taxon>Orchidaceae</taxon>
        <taxon>Vanilloideae</taxon>
        <taxon>Vanilleae</taxon>
        <taxon>Vanilla</taxon>
    </lineage>
</organism>
<dbReference type="InterPro" id="IPR036855">
    <property type="entry name" value="Znf_CCCH_sf"/>
</dbReference>
<proteinExistence type="predicted"/>
<evidence type="ECO:0000256" key="1">
    <source>
        <dbReference type="ARBA" id="ARBA00022723"/>
    </source>
</evidence>
<sequence>MDPEYQSSEGEDDKGQDYILRAKEDAHKRKDRELILRGKLGNNWSSMHKSPNSQWESGRRMQSEVRKDRFDMYDTSAERSNEFPQNQSQEVPKIQIGSTESHSPRSLGQLNATMPEMNLPALGGSFPCVPNEVEKIWHYQDPSKNIQGPFSLAQLRKWNATGYFPPDLRIWRTSQKMEHSQLLMDVLGGKCYKEPQEHVTQHSSFTHQLTRTDSQQSRGSRESIPNHHLHIPTFGTGDHGVGGGSGWNQKEDNGNTWSPTRPMIWKPGDIPESAHLSSVLPAVSASFNAHAINGSESKYRIIESECPSPTPRLEMKESPLLPQDGDDTANKWSNMLNRPEDPTSSIPVGNLVINHSRVVPAFQATGPSSTSDTGIFLDSTNSALADGFRKKDLGNGMQKLDSSNSSSSEFQTNLSPIMSSADDRFSAFGKLPGQALEFSSQKSESAKQELVLASVPKQISVGHNPSPPQLPRLQHDQAQIPKPGLPPISQTSQEIEGSVECSLPSPTPGSNNNAGSASENQNVVNAPTLEYNNSGWAVPGSTSWGTPAYGHPKANKGWGTSLQGNTDENKGWGSSGQLCADGFTPAGATGHWNGNSNASWGTVVQGNTDVSRGWGTPVNGNSNSHTGWGTMPLETANANSGLGLAAQGNGWGSSLGSCDGGWKSSDTSRWRSNNEGNDAKLHLRHSERDMGRCGGKFQPGGRVSFQPHRGSPGGNGHRGVCKFYENGHCKKGRSCNYLHS</sequence>
<feature type="compositionally biased region" description="Gly residues" evidence="5">
    <location>
        <begin position="237"/>
        <end position="246"/>
    </location>
</feature>
<dbReference type="Gene3D" id="3.30.1490.40">
    <property type="match status" value="1"/>
</dbReference>
<evidence type="ECO:0000256" key="2">
    <source>
        <dbReference type="ARBA" id="ARBA00022771"/>
    </source>
</evidence>
<evidence type="ECO:0000256" key="5">
    <source>
        <dbReference type="SAM" id="MobiDB-lite"/>
    </source>
</evidence>
<feature type="compositionally biased region" description="Basic and acidic residues" evidence="5">
    <location>
        <begin position="13"/>
        <end position="36"/>
    </location>
</feature>
<feature type="domain" description="GYF" evidence="7">
    <location>
        <begin position="134"/>
        <end position="188"/>
    </location>
</feature>
<feature type="compositionally biased region" description="Polar residues" evidence="5">
    <location>
        <begin position="201"/>
        <end position="218"/>
    </location>
</feature>
<gene>
    <name evidence="8" type="ORF">HPP92_001426</name>
</gene>
<dbReference type="GO" id="GO:0008270">
    <property type="term" value="F:zinc ion binding"/>
    <property type="evidence" value="ECO:0007669"/>
    <property type="project" value="UniProtKB-KW"/>
</dbReference>
<feature type="compositionally biased region" description="Polar residues" evidence="5">
    <location>
        <begin position="42"/>
        <end position="56"/>
    </location>
</feature>
<feature type="zinc finger region" description="C3H1-type" evidence="4">
    <location>
        <begin position="715"/>
        <end position="740"/>
    </location>
</feature>
<evidence type="ECO:0000256" key="3">
    <source>
        <dbReference type="ARBA" id="ARBA00022833"/>
    </source>
</evidence>
<dbReference type="AlphaFoldDB" id="A0A835VH16"/>
<evidence type="ECO:0000259" key="6">
    <source>
        <dbReference type="PROSITE" id="PS50103"/>
    </source>
</evidence>
<dbReference type="PROSITE" id="PS50103">
    <property type="entry name" value="ZF_C3H1"/>
    <property type="match status" value="1"/>
</dbReference>
<dbReference type="Proteomes" id="UP000636800">
    <property type="component" value="Chromosome 1"/>
</dbReference>
<feature type="region of interest" description="Disordered" evidence="5">
    <location>
        <begin position="77"/>
        <end position="106"/>
    </location>
</feature>
<feature type="region of interest" description="Disordered" evidence="5">
    <location>
        <begin position="198"/>
        <end position="258"/>
    </location>
</feature>